<sequence>MSETPPYHEPFEHKSRYQLEDLARKRIQNYVASTVLKRRSFGKIQESKAIVAFSFGDSAEVNKDLAELISSEVSGFDIPLYLQQEIASHMPESEHIAIENQSYQTTKDVAAVVLKNIGEQSVTVVAQAFHAQRCIDTCNEIGLDVVALRVVNRFPSNDPQPWVRSEVNWIIKESHRDTYTGYEISDKYKLS</sequence>
<dbReference type="RefSeq" id="WP_171357181.1">
    <property type="nucleotide sequence ID" value="NZ_JBEWWM010000004.1"/>
</dbReference>
<accession>A0A7Y3Z6T5</accession>
<protein>
    <submittedName>
        <fullName evidence="1">YdcF family protein</fullName>
    </submittedName>
</protein>
<dbReference type="EMBL" id="VTYN01000004">
    <property type="protein sequence ID" value="NOH47332.1"/>
    <property type="molecule type" value="Genomic_DNA"/>
</dbReference>
<organism evidence="1 2">
    <name type="scientific">Vibrio rotiferianus</name>
    <dbReference type="NCBI Taxonomy" id="190895"/>
    <lineage>
        <taxon>Bacteria</taxon>
        <taxon>Pseudomonadati</taxon>
        <taxon>Pseudomonadota</taxon>
        <taxon>Gammaproteobacteria</taxon>
        <taxon>Vibrionales</taxon>
        <taxon>Vibrionaceae</taxon>
        <taxon>Vibrio</taxon>
    </lineage>
</organism>
<reference evidence="1 2" key="1">
    <citation type="submission" date="2019-08" db="EMBL/GenBank/DDBJ databases">
        <title>Draft genome sequencing and comparative genomics of hatchery-associated Vibrios.</title>
        <authorList>
            <person name="Kehlet-Delgado H."/>
            <person name="Mueller R.S."/>
        </authorList>
    </citation>
    <scope>NUCLEOTIDE SEQUENCE [LARGE SCALE GENOMIC DNA]</scope>
    <source>
        <strain evidence="1 2">00-78-3</strain>
    </source>
</reference>
<evidence type="ECO:0000313" key="1">
    <source>
        <dbReference type="EMBL" id="NOH47332.1"/>
    </source>
</evidence>
<gene>
    <name evidence="1" type="ORF">F0262_04590</name>
</gene>
<evidence type="ECO:0000313" key="2">
    <source>
        <dbReference type="Proteomes" id="UP000572072"/>
    </source>
</evidence>
<dbReference type="AlphaFoldDB" id="A0A7Y3Z6T5"/>
<proteinExistence type="predicted"/>
<comment type="caution">
    <text evidence="1">The sequence shown here is derived from an EMBL/GenBank/DDBJ whole genome shotgun (WGS) entry which is preliminary data.</text>
</comment>
<name>A0A7Y3Z6T5_9VIBR</name>
<dbReference type="Proteomes" id="UP000572072">
    <property type="component" value="Unassembled WGS sequence"/>
</dbReference>